<dbReference type="KEGG" id="cpor:BED41_11195"/>
<gene>
    <name evidence="1" type="ORF">BED41_11195</name>
</gene>
<name>A0A1B2I6K5_9BACT</name>
<dbReference type="InterPro" id="IPR047735">
    <property type="entry name" value="GrdX-like"/>
</dbReference>
<dbReference type="STRING" id="1197717.BED41_11195"/>
<dbReference type="EMBL" id="CP016757">
    <property type="protein sequence ID" value="ANZ45586.1"/>
    <property type="molecule type" value="Genomic_DNA"/>
</dbReference>
<evidence type="ECO:0000313" key="1">
    <source>
        <dbReference type="EMBL" id="ANZ45586.1"/>
    </source>
</evidence>
<evidence type="ECO:0000313" key="2">
    <source>
        <dbReference type="Proteomes" id="UP000093044"/>
    </source>
</evidence>
<sequence length="132" mass="15278">MTAKELRIVTNNSWIETGPAVPHEIVFVEGTPMEVLDKTEELLQQGWRLVSAPLPPNVPIMRGPYRSLVIEKNDRQYDRDGLIALGKARDRYRMERENHNLPEPGEDFGVIDRQMLQRTLRDAMIIEAENRN</sequence>
<reference evidence="1" key="1">
    <citation type="submission" date="2016-08" db="EMBL/GenBank/DDBJ databases">
        <title>Complete genome of Cloacibacillus porcorum.</title>
        <authorList>
            <person name="Looft T."/>
            <person name="Bayles D.O."/>
            <person name="Alt D.P."/>
        </authorList>
    </citation>
    <scope>NUCLEOTIDE SEQUENCE [LARGE SCALE GENOMIC DNA]</scope>
    <source>
        <strain evidence="1">CL-84</strain>
    </source>
</reference>
<protein>
    <submittedName>
        <fullName evidence="1">Uncharacterized protein</fullName>
    </submittedName>
</protein>
<dbReference type="AlphaFoldDB" id="A0A1B2I6K5"/>
<organism evidence="1 2">
    <name type="scientific">Cloacibacillus porcorum</name>
    <dbReference type="NCBI Taxonomy" id="1197717"/>
    <lineage>
        <taxon>Bacteria</taxon>
        <taxon>Thermotogati</taxon>
        <taxon>Synergistota</taxon>
        <taxon>Synergistia</taxon>
        <taxon>Synergistales</taxon>
        <taxon>Synergistaceae</taxon>
        <taxon>Cloacibacillus</taxon>
    </lineage>
</organism>
<dbReference type="GeneID" id="83058412"/>
<dbReference type="RefSeq" id="WP_066746180.1">
    <property type="nucleotide sequence ID" value="NZ_CALCLR010000122.1"/>
</dbReference>
<proteinExistence type="predicted"/>
<dbReference type="NCBIfam" id="NF038093">
    <property type="entry name" value="GrdX"/>
    <property type="match status" value="1"/>
</dbReference>
<dbReference type="OrthoDB" id="4899at2"/>
<keyword evidence="2" id="KW-1185">Reference proteome</keyword>
<dbReference type="Proteomes" id="UP000093044">
    <property type="component" value="Chromosome"/>
</dbReference>
<accession>A0A1B2I6K5</accession>